<dbReference type="STRING" id="1855283.SAMN05216382_2051"/>
<dbReference type="InterPro" id="IPR006261">
    <property type="entry name" value="dGTPase"/>
</dbReference>
<name>A0A1H7Q753_9SPHN</name>
<dbReference type="GO" id="GO:0006203">
    <property type="term" value="P:dGTP catabolic process"/>
    <property type="evidence" value="ECO:0007669"/>
    <property type="project" value="TreeGrafter"/>
</dbReference>
<dbReference type="SMART" id="SM00471">
    <property type="entry name" value="HDc"/>
    <property type="match status" value="1"/>
</dbReference>
<feature type="domain" description="HD" evidence="4">
    <location>
        <begin position="67"/>
        <end position="202"/>
    </location>
</feature>
<reference evidence="6" key="1">
    <citation type="submission" date="2016-10" db="EMBL/GenBank/DDBJ databases">
        <authorList>
            <person name="Varghese N."/>
            <person name="Submissions S."/>
        </authorList>
    </citation>
    <scope>NUCLEOTIDE SEQUENCE [LARGE SCALE GENOMIC DNA]</scope>
    <source>
        <strain evidence="6">JS21-1</strain>
    </source>
</reference>
<dbReference type="EMBL" id="FNZZ01000003">
    <property type="protein sequence ID" value="SEL43812.1"/>
    <property type="molecule type" value="Genomic_DNA"/>
</dbReference>
<evidence type="ECO:0000259" key="4">
    <source>
        <dbReference type="PROSITE" id="PS51831"/>
    </source>
</evidence>
<gene>
    <name evidence="5" type="ORF">SAMN05216382_2051</name>
</gene>
<feature type="region of interest" description="Disordered" evidence="3">
    <location>
        <begin position="1"/>
        <end position="34"/>
    </location>
</feature>
<keyword evidence="1 2" id="KW-0378">Hydrolase</keyword>
<dbReference type="GO" id="GO:0008832">
    <property type="term" value="F:dGTPase activity"/>
    <property type="evidence" value="ECO:0007669"/>
    <property type="project" value="TreeGrafter"/>
</dbReference>
<dbReference type="NCBIfam" id="NF002326">
    <property type="entry name" value="PRK01286.1-1"/>
    <property type="match status" value="1"/>
</dbReference>
<dbReference type="CDD" id="cd00077">
    <property type="entry name" value="HDc"/>
    <property type="match status" value="1"/>
</dbReference>
<evidence type="ECO:0000256" key="1">
    <source>
        <dbReference type="ARBA" id="ARBA00022801"/>
    </source>
</evidence>
<dbReference type="Gene3D" id="1.10.3210.10">
    <property type="entry name" value="Hypothetical protein af1432"/>
    <property type="match status" value="1"/>
</dbReference>
<dbReference type="Pfam" id="PF01966">
    <property type="entry name" value="HD"/>
    <property type="match status" value="1"/>
</dbReference>
<sequence>MSELAPWASRPERSRGRLHEEPGAAERGPRDAFQRDRDRIIHSISFRRLRHKTQVFMAPDGDHFRVRLTHSIEVAQIGRTIARALGLNEDLTEALCLAHDIGHPPFGHAGEDALERALEGRGGFDHNGHTLRTLMTLERPYPRYAGLNLTWEALEGLAKHNGPVLAPEWALAEVDAQTGLELSSYASLEAQVAALADDIAYDNHDIDDGLRAGLLTVDQLCAVPLVARGWARARAAFADLDDERLHGEVIRSQIGAMVNDLIAETRGRIAASGVRSVEDVRDAGRALVGFSDQMAADERALKAFMYANLYHHPRQLAAAAAADRLIDGLFAAYHADPALLPDEWRVRLPDAEPHLSRHIADFIAGMTDRYAISRYREVVGPIDLPDGF</sequence>
<dbReference type="InterPro" id="IPR006674">
    <property type="entry name" value="HD_domain"/>
</dbReference>
<dbReference type="OrthoDB" id="9803619at2"/>
<keyword evidence="6" id="KW-1185">Reference proteome</keyword>
<dbReference type="InterPro" id="IPR023023">
    <property type="entry name" value="dNTPase_2"/>
</dbReference>
<dbReference type="NCBIfam" id="TIGR01353">
    <property type="entry name" value="dGTP_triPase"/>
    <property type="match status" value="1"/>
</dbReference>
<dbReference type="InterPro" id="IPR003607">
    <property type="entry name" value="HD/PDEase_dom"/>
</dbReference>
<organism evidence="5 6">
    <name type="scientific">Sphingomonas palmae</name>
    <dbReference type="NCBI Taxonomy" id="1855283"/>
    <lineage>
        <taxon>Bacteria</taxon>
        <taxon>Pseudomonadati</taxon>
        <taxon>Pseudomonadota</taxon>
        <taxon>Alphaproteobacteria</taxon>
        <taxon>Sphingomonadales</taxon>
        <taxon>Sphingomonadaceae</taxon>
        <taxon>Sphingomonas</taxon>
    </lineage>
</organism>
<evidence type="ECO:0000256" key="3">
    <source>
        <dbReference type="SAM" id="MobiDB-lite"/>
    </source>
</evidence>
<comment type="similarity">
    <text evidence="2">Belongs to the dGTPase family. Type 2 subfamily.</text>
</comment>
<dbReference type="PANTHER" id="PTHR11373">
    <property type="entry name" value="DEOXYNUCLEOSIDE TRIPHOSPHATE TRIPHOSPHOHYDROLASE"/>
    <property type="match status" value="1"/>
</dbReference>
<dbReference type="InterPro" id="IPR026875">
    <property type="entry name" value="PHydrolase_assoc_dom"/>
</dbReference>
<dbReference type="RefSeq" id="WP_093005875.1">
    <property type="nucleotide sequence ID" value="NZ_FNZZ01000003.1"/>
</dbReference>
<dbReference type="Pfam" id="PF13286">
    <property type="entry name" value="HD_assoc"/>
    <property type="match status" value="1"/>
</dbReference>
<protein>
    <recommendedName>
        <fullName evidence="2">Deoxyguanosinetriphosphate triphosphohydrolase-like protein</fullName>
    </recommendedName>
</protein>
<dbReference type="InterPro" id="IPR050135">
    <property type="entry name" value="dGTPase-like"/>
</dbReference>
<dbReference type="NCBIfam" id="NF002328">
    <property type="entry name" value="PRK01286.1-3"/>
    <property type="match status" value="1"/>
</dbReference>
<dbReference type="SUPFAM" id="SSF109604">
    <property type="entry name" value="HD-domain/PDEase-like"/>
    <property type="match status" value="1"/>
</dbReference>
<dbReference type="HAMAP" id="MF_01212">
    <property type="entry name" value="dGTPase_type2"/>
    <property type="match status" value="1"/>
</dbReference>
<dbReference type="Proteomes" id="UP000199214">
    <property type="component" value="Unassembled WGS sequence"/>
</dbReference>
<dbReference type="AlphaFoldDB" id="A0A1H7Q753"/>
<feature type="compositionally biased region" description="Basic and acidic residues" evidence="3">
    <location>
        <begin position="10"/>
        <end position="34"/>
    </location>
</feature>
<dbReference type="PANTHER" id="PTHR11373:SF43">
    <property type="entry name" value="DEOXYGUANOSINETRIPHOSPHATE TRIPHOSPHOHYDROLASE-LIKE PROTEIN"/>
    <property type="match status" value="1"/>
</dbReference>
<accession>A0A1H7Q753</accession>
<dbReference type="PROSITE" id="PS51831">
    <property type="entry name" value="HD"/>
    <property type="match status" value="1"/>
</dbReference>
<evidence type="ECO:0000313" key="6">
    <source>
        <dbReference type="Proteomes" id="UP000199214"/>
    </source>
</evidence>
<evidence type="ECO:0000256" key="2">
    <source>
        <dbReference type="HAMAP-Rule" id="MF_01212"/>
    </source>
</evidence>
<proteinExistence type="inferred from homology"/>
<evidence type="ECO:0000313" key="5">
    <source>
        <dbReference type="EMBL" id="SEL43812.1"/>
    </source>
</evidence>